<sequence length="640" mass="69736">MAWLESSMPLSARAKALAQHFLNNQTEKLPAFLQPYAPLIQKLLLGVAAGGAIYNFYRYRNRAKLQLAIFHVLRIVEQNPQLTAILQDPDRLILEMTAEVLEMVPQQLTYEEGEKVIKELKRKVRNDGGWPLRKVRRVGEGPELRQIDETYHDEYVNVSPPPSIPRTPQPLRSANTNQASAVHASAGAAQSSTYPEPTKEDEDSGYSDVEEGTPIIPYSAPVWQKKSSQDHPRSPATTGSGYGFSYDDWSSSSEDSPPTSTNPPATKNISPADKPLPPQTKSMIDCAIESAFDPDSPTNRHLPPSAFKMAKPCDVRPKKAIRPKISLSRTPPTQAWIHTQNRNGILTGTDLSPIGEGDSFADSDTGGKTPYRVAETRNFYREVEAQRTARKKKKLVETVDTSPATKVLNQQIDALEQEIRGMEQEIGPSEQAMLNDIVARQAQDLTRDELQSAVGATFTTSWGEGIAGLIIEAAHTGTPQTSPSPWPVGARRDIGESFAYRVSSSSSPPASAPASTKNFEPMERVRAASPSPSPAKTPSSPAMSQTPAATSPPASYHRSPVPSYTTSAHSPVASPTPIPLSRTRGRAPKTPKLAKTAGVGKRAPKTPRNKKDASVESAESAGDVWRRSARKTKYVGRFGR</sequence>
<protein>
    <submittedName>
        <fullName evidence="3">Uncharacterized protein</fullName>
    </submittedName>
</protein>
<feature type="compositionally biased region" description="Low complexity" evidence="2">
    <location>
        <begin position="527"/>
        <end position="542"/>
    </location>
</feature>
<reference evidence="3" key="1">
    <citation type="journal article" date="2020" name="Stud. Mycol.">
        <title>101 Dothideomycetes genomes: a test case for predicting lifestyles and emergence of pathogens.</title>
        <authorList>
            <person name="Haridas S."/>
            <person name="Albert R."/>
            <person name="Binder M."/>
            <person name="Bloem J."/>
            <person name="Labutti K."/>
            <person name="Salamov A."/>
            <person name="Andreopoulos B."/>
            <person name="Baker S."/>
            <person name="Barry K."/>
            <person name="Bills G."/>
            <person name="Bluhm B."/>
            <person name="Cannon C."/>
            <person name="Castanera R."/>
            <person name="Culley D."/>
            <person name="Daum C."/>
            <person name="Ezra D."/>
            <person name="Gonzalez J."/>
            <person name="Henrissat B."/>
            <person name="Kuo A."/>
            <person name="Liang C."/>
            <person name="Lipzen A."/>
            <person name="Lutzoni F."/>
            <person name="Magnuson J."/>
            <person name="Mondo S."/>
            <person name="Nolan M."/>
            <person name="Ohm R."/>
            <person name="Pangilinan J."/>
            <person name="Park H.-J."/>
            <person name="Ramirez L."/>
            <person name="Alfaro M."/>
            <person name="Sun H."/>
            <person name="Tritt A."/>
            <person name="Yoshinaga Y."/>
            <person name="Zwiers L.-H."/>
            <person name="Turgeon B."/>
            <person name="Goodwin S."/>
            <person name="Spatafora J."/>
            <person name="Crous P."/>
            <person name="Grigoriev I."/>
        </authorList>
    </citation>
    <scope>NUCLEOTIDE SEQUENCE</scope>
    <source>
        <strain evidence="3">CBS 109.77</strain>
    </source>
</reference>
<gene>
    <name evidence="3" type="ORF">K505DRAFT_363871</name>
</gene>
<feature type="compositionally biased region" description="Polar residues" evidence="2">
    <location>
        <begin position="257"/>
        <end position="269"/>
    </location>
</feature>
<accession>A0A6A6X4T5</accession>
<dbReference type="Proteomes" id="UP000799757">
    <property type="component" value="Unassembled WGS sequence"/>
</dbReference>
<feature type="compositionally biased region" description="Polar residues" evidence="2">
    <location>
        <begin position="543"/>
        <end position="553"/>
    </location>
</feature>
<evidence type="ECO:0000313" key="4">
    <source>
        <dbReference type="Proteomes" id="UP000799757"/>
    </source>
</evidence>
<proteinExistence type="predicted"/>
<feature type="compositionally biased region" description="Acidic residues" evidence="2">
    <location>
        <begin position="199"/>
        <end position="211"/>
    </location>
</feature>
<keyword evidence="4" id="KW-1185">Reference proteome</keyword>
<feature type="compositionally biased region" description="Low complexity" evidence="2">
    <location>
        <begin position="243"/>
        <end position="256"/>
    </location>
</feature>
<feature type="compositionally biased region" description="Pro residues" evidence="2">
    <location>
        <begin position="159"/>
        <end position="168"/>
    </location>
</feature>
<feature type="coiled-coil region" evidence="1">
    <location>
        <begin position="405"/>
        <end position="432"/>
    </location>
</feature>
<feature type="compositionally biased region" description="Low complexity" evidence="2">
    <location>
        <begin position="503"/>
        <end position="515"/>
    </location>
</feature>
<feature type="compositionally biased region" description="Basic residues" evidence="2">
    <location>
        <begin position="627"/>
        <end position="640"/>
    </location>
</feature>
<evidence type="ECO:0000313" key="3">
    <source>
        <dbReference type="EMBL" id="KAF2791376.1"/>
    </source>
</evidence>
<feature type="compositionally biased region" description="Low complexity" evidence="2">
    <location>
        <begin position="179"/>
        <end position="192"/>
    </location>
</feature>
<dbReference type="AlphaFoldDB" id="A0A6A6X4T5"/>
<feature type="region of interest" description="Disordered" evidence="2">
    <location>
        <begin position="291"/>
        <end position="310"/>
    </location>
</feature>
<dbReference type="OrthoDB" id="3691606at2759"/>
<name>A0A6A6X4T5_9PLEO</name>
<feature type="region of interest" description="Disordered" evidence="2">
    <location>
        <begin position="500"/>
        <end position="640"/>
    </location>
</feature>
<evidence type="ECO:0000256" key="1">
    <source>
        <dbReference type="SAM" id="Coils"/>
    </source>
</evidence>
<dbReference type="EMBL" id="MU002022">
    <property type="protein sequence ID" value="KAF2791376.1"/>
    <property type="molecule type" value="Genomic_DNA"/>
</dbReference>
<evidence type="ECO:0000256" key="2">
    <source>
        <dbReference type="SAM" id="MobiDB-lite"/>
    </source>
</evidence>
<feature type="compositionally biased region" description="Basic and acidic residues" evidence="2">
    <location>
        <begin position="144"/>
        <end position="155"/>
    </location>
</feature>
<keyword evidence="1" id="KW-0175">Coiled coil</keyword>
<feature type="region of interest" description="Disordered" evidence="2">
    <location>
        <begin position="144"/>
        <end position="280"/>
    </location>
</feature>
<organism evidence="3 4">
    <name type="scientific">Melanomma pulvis-pyrius CBS 109.77</name>
    <dbReference type="NCBI Taxonomy" id="1314802"/>
    <lineage>
        <taxon>Eukaryota</taxon>
        <taxon>Fungi</taxon>
        <taxon>Dikarya</taxon>
        <taxon>Ascomycota</taxon>
        <taxon>Pezizomycotina</taxon>
        <taxon>Dothideomycetes</taxon>
        <taxon>Pleosporomycetidae</taxon>
        <taxon>Pleosporales</taxon>
        <taxon>Melanommataceae</taxon>
        <taxon>Melanomma</taxon>
    </lineage>
</organism>